<comment type="caution">
    <text evidence="2">The sequence shown here is derived from an EMBL/GenBank/DDBJ whole genome shotgun (WGS) entry which is preliminary data.</text>
</comment>
<protein>
    <submittedName>
        <fullName evidence="2">Uncharacterized protein</fullName>
    </submittedName>
</protein>
<evidence type="ECO:0000256" key="1">
    <source>
        <dbReference type="SAM" id="MobiDB-lite"/>
    </source>
</evidence>
<gene>
    <name evidence="2" type="ORF">GCM10010253_43770</name>
</gene>
<accession>A0ABQ2TGK7</accession>
<proteinExistence type="predicted"/>
<dbReference type="Proteomes" id="UP000659767">
    <property type="component" value="Unassembled WGS sequence"/>
</dbReference>
<keyword evidence="3" id="KW-1185">Reference proteome</keyword>
<organism evidence="2 3">
    <name type="scientific">Streptomyces badius</name>
    <dbReference type="NCBI Taxonomy" id="1941"/>
    <lineage>
        <taxon>Bacteria</taxon>
        <taxon>Bacillati</taxon>
        <taxon>Actinomycetota</taxon>
        <taxon>Actinomycetes</taxon>
        <taxon>Kitasatosporales</taxon>
        <taxon>Streptomycetaceae</taxon>
        <taxon>Streptomyces</taxon>
    </lineage>
</organism>
<evidence type="ECO:0000313" key="3">
    <source>
        <dbReference type="Proteomes" id="UP000659767"/>
    </source>
</evidence>
<reference evidence="3" key="1">
    <citation type="journal article" date="2019" name="Int. J. Syst. Evol. Microbiol.">
        <title>The Global Catalogue of Microorganisms (GCM) 10K type strain sequencing project: providing services to taxonomists for standard genome sequencing and annotation.</title>
        <authorList>
            <consortium name="The Broad Institute Genomics Platform"/>
            <consortium name="The Broad Institute Genome Sequencing Center for Infectious Disease"/>
            <person name="Wu L."/>
            <person name="Ma J."/>
        </authorList>
    </citation>
    <scope>NUCLEOTIDE SEQUENCE [LARGE SCALE GENOMIC DNA]</scope>
    <source>
        <strain evidence="3">JCM 4350</strain>
    </source>
</reference>
<name>A0ABQ2TGK7_STRBA</name>
<feature type="region of interest" description="Disordered" evidence="1">
    <location>
        <begin position="20"/>
        <end position="48"/>
    </location>
</feature>
<feature type="compositionally biased region" description="Basic and acidic residues" evidence="1">
    <location>
        <begin position="20"/>
        <end position="39"/>
    </location>
</feature>
<dbReference type="EMBL" id="BMSZ01000012">
    <property type="protein sequence ID" value="GGS64038.1"/>
    <property type="molecule type" value="Genomic_DNA"/>
</dbReference>
<evidence type="ECO:0000313" key="2">
    <source>
        <dbReference type="EMBL" id="GGS64038.1"/>
    </source>
</evidence>
<sequence>MALSYIARLHADEIRNHDWSDAPFRADRAGHDRADDGGRGDQLTQPETDSIRKNVMWVTAQVLGFQDPNFDVYEFAEACGVETRTRSGRPDGSILAGIRLLNERYARPGTRDYGDRY</sequence>
<dbReference type="RefSeq" id="WP_199888918.1">
    <property type="nucleotide sequence ID" value="NZ_BMSZ01000012.1"/>
</dbReference>